<sequence>MTASNAPPSANPLDLLRRRASAWRWLAVVVALAFALLVSTAATHHHPAGEEYDCAICAAVVHAVSDTVVPVAVPVPSYVPLYALERTPTASLHHAEAVPFPCICGPPTRTL</sequence>
<proteinExistence type="predicted"/>
<reference evidence="1 2" key="1">
    <citation type="submission" date="2019-01" db="EMBL/GenBank/DDBJ databases">
        <title>Genomic insights into a novel species Rhodoferax sp.</title>
        <authorList>
            <person name="Jin L."/>
        </authorList>
    </citation>
    <scope>NUCLEOTIDE SEQUENCE [LARGE SCALE GENOMIC DNA]</scope>
    <source>
        <strain evidence="1 2">CHu59-6-5</strain>
    </source>
</reference>
<protein>
    <recommendedName>
        <fullName evidence="3">DUF2946 domain-containing protein</fullName>
    </recommendedName>
</protein>
<name>A0A515DFS1_9BURK</name>
<gene>
    <name evidence="1" type="ORF">EUB48_19520</name>
</gene>
<dbReference type="OrthoDB" id="9940517at2"/>
<dbReference type="RefSeq" id="WP_142820742.1">
    <property type="nucleotide sequence ID" value="NZ_CP035503.1"/>
</dbReference>
<evidence type="ECO:0000313" key="2">
    <source>
        <dbReference type="Proteomes" id="UP000316798"/>
    </source>
</evidence>
<dbReference type="EMBL" id="CP035503">
    <property type="protein sequence ID" value="QDL39255.1"/>
    <property type="molecule type" value="Genomic_DNA"/>
</dbReference>
<dbReference type="KEGG" id="rhf:EUB48_19520"/>
<accession>A0A515DFS1</accession>
<evidence type="ECO:0000313" key="1">
    <source>
        <dbReference type="EMBL" id="QDL39255.1"/>
    </source>
</evidence>
<dbReference type="AlphaFoldDB" id="A0A515DFS1"/>
<evidence type="ECO:0008006" key="3">
    <source>
        <dbReference type="Google" id="ProtNLM"/>
    </source>
</evidence>
<keyword evidence="2" id="KW-1185">Reference proteome</keyword>
<organism evidence="1 2">
    <name type="scientific">Rhodoferax sediminis</name>
    <dbReference type="NCBI Taxonomy" id="2509614"/>
    <lineage>
        <taxon>Bacteria</taxon>
        <taxon>Pseudomonadati</taxon>
        <taxon>Pseudomonadota</taxon>
        <taxon>Betaproteobacteria</taxon>
        <taxon>Burkholderiales</taxon>
        <taxon>Comamonadaceae</taxon>
        <taxon>Rhodoferax</taxon>
    </lineage>
</organism>
<dbReference type="Proteomes" id="UP000316798">
    <property type="component" value="Chromosome"/>
</dbReference>